<dbReference type="RefSeq" id="WP_306092282.1">
    <property type="nucleotide sequence ID" value="NZ_CP120992.1"/>
</dbReference>
<evidence type="ECO:0000313" key="1">
    <source>
        <dbReference type="EMBL" id="WLQ45073.1"/>
    </source>
</evidence>
<gene>
    <name evidence="1" type="ORF">P8A22_37455</name>
</gene>
<organism evidence="1 2">
    <name type="scientific">Streptomyces laculatispora</name>
    <dbReference type="NCBI Taxonomy" id="887464"/>
    <lineage>
        <taxon>Bacteria</taxon>
        <taxon>Bacillati</taxon>
        <taxon>Actinomycetota</taxon>
        <taxon>Actinomycetes</taxon>
        <taxon>Kitasatosporales</taxon>
        <taxon>Streptomycetaceae</taxon>
        <taxon>Streptomyces</taxon>
    </lineage>
</organism>
<name>A0ABY9IG91_9ACTN</name>
<dbReference type="Proteomes" id="UP001229952">
    <property type="component" value="Chromosome"/>
</dbReference>
<dbReference type="InterPro" id="IPR046003">
    <property type="entry name" value="DUF5959"/>
</dbReference>
<reference evidence="1 2" key="1">
    <citation type="submission" date="2023-03" db="EMBL/GenBank/DDBJ databases">
        <title>Isolation and description of six Streptomyces strains from soil environments, able to metabolize different microbial glucans.</title>
        <authorList>
            <person name="Widen T."/>
            <person name="Larsbrink J."/>
        </authorList>
    </citation>
    <scope>NUCLEOTIDE SEQUENCE [LARGE SCALE GENOMIC DNA]</scope>
    <source>
        <strain evidence="1 2">Mut2</strain>
    </source>
</reference>
<proteinExistence type="predicted"/>
<sequence>MNLIDMGDADGNRCVVRVTGRAQPGVLTGHDVLHADVLVSASFVDARLEIYLIQQDLDTWQRELTQLVPGKGATIGGDRGLSLHFFMHQDRTWSLTVEDPDRITLALGIGHQETWTQDHHQRLHLVRETWPSEVVETAPMAYEWSPNRKS</sequence>
<dbReference type="EMBL" id="CP120992">
    <property type="protein sequence ID" value="WLQ45073.1"/>
    <property type="molecule type" value="Genomic_DNA"/>
</dbReference>
<protein>
    <submittedName>
        <fullName evidence="1">DUF5959 family protein</fullName>
    </submittedName>
</protein>
<keyword evidence="2" id="KW-1185">Reference proteome</keyword>
<accession>A0ABY9IG91</accession>
<dbReference type="Pfam" id="PF19384">
    <property type="entry name" value="DUF5959"/>
    <property type="match status" value="1"/>
</dbReference>
<evidence type="ECO:0000313" key="2">
    <source>
        <dbReference type="Proteomes" id="UP001229952"/>
    </source>
</evidence>